<keyword evidence="2" id="KW-0964">Secreted</keyword>
<protein>
    <recommendedName>
        <fullName evidence="6">SpaA-like prealbumin fold domain-containing protein</fullName>
    </recommendedName>
</protein>
<comment type="similarity">
    <text evidence="1">Belongs to the serine-aspartate repeat-containing protein (SDr) family.</text>
</comment>
<evidence type="ECO:0000313" key="8">
    <source>
        <dbReference type="Proteomes" id="UP000700908"/>
    </source>
</evidence>
<reference evidence="7 8" key="1">
    <citation type="submission" date="2021-08" db="EMBL/GenBank/DDBJ databases">
        <title>Collinsella faecalis sp. nov. isolated from swine faeces.</title>
        <authorList>
            <person name="Oh B.S."/>
            <person name="Lee J.H."/>
        </authorList>
    </citation>
    <scope>NUCLEOTIDE SEQUENCE [LARGE SCALE GENOMIC DNA]</scope>
    <source>
        <strain evidence="7 8">AGMB00827</strain>
    </source>
</reference>
<organism evidence="7 8">
    <name type="scientific">Collinsella ureilytica</name>
    <dbReference type="NCBI Taxonomy" id="2869515"/>
    <lineage>
        <taxon>Bacteria</taxon>
        <taxon>Bacillati</taxon>
        <taxon>Actinomycetota</taxon>
        <taxon>Coriobacteriia</taxon>
        <taxon>Coriobacteriales</taxon>
        <taxon>Coriobacteriaceae</taxon>
        <taxon>Collinsella</taxon>
    </lineage>
</organism>
<accession>A0ABS7MKC0</accession>
<evidence type="ECO:0000256" key="1">
    <source>
        <dbReference type="ARBA" id="ARBA00007257"/>
    </source>
</evidence>
<dbReference type="PANTHER" id="PTHR36108">
    <property type="entry name" value="COLOSSIN-B-RELATED"/>
    <property type="match status" value="1"/>
</dbReference>
<dbReference type="PANTHER" id="PTHR36108:SF13">
    <property type="entry name" value="COLOSSIN-B-RELATED"/>
    <property type="match status" value="1"/>
</dbReference>
<evidence type="ECO:0000256" key="5">
    <source>
        <dbReference type="SAM" id="Phobius"/>
    </source>
</evidence>
<evidence type="ECO:0000256" key="4">
    <source>
        <dbReference type="SAM" id="MobiDB-lite"/>
    </source>
</evidence>
<keyword evidence="5" id="KW-0812">Transmembrane</keyword>
<comment type="caution">
    <text evidence="7">The sequence shown here is derived from an EMBL/GenBank/DDBJ whole genome shotgun (WGS) entry which is preliminary data.</text>
</comment>
<evidence type="ECO:0000256" key="2">
    <source>
        <dbReference type="ARBA" id="ARBA00022525"/>
    </source>
</evidence>
<feature type="domain" description="SpaA-like prealbumin fold" evidence="6">
    <location>
        <begin position="329"/>
        <end position="396"/>
    </location>
</feature>
<feature type="domain" description="SpaA-like prealbumin fold" evidence="6">
    <location>
        <begin position="758"/>
        <end position="840"/>
    </location>
</feature>
<dbReference type="RefSeq" id="WP_222199529.1">
    <property type="nucleotide sequence ID" value="NZ_JAIMFO010000006.1"/>
</dbReference>
<sequence>MVKKAYLPACALIALLIAGIMLLSPARVRAEADETVTVTSITVGYSHRDPPPQFIRVDGNSAGNIGYCAQGYLKIPLEGQRLTSGGKLGIPEVDYVLYHGYDGEIVREIGGLQGERAELATALAAWLAIADQRPDLLTFTGKTTSYHGNRYYYERWAKEPDPEVKQVAWDLYQAGLAYRNQGEKAPEQGCAHLWLQSEGSSSPHQSILTATKKIPIIIEKRSSSPELTGNNPSYSLANAQYEIFRSDTHERVAHLITDEQGNAHCSLAPNQNYYAVETAASPGYLVNPEQLRVNVETTPLTVHAPEQPACARLVISKRDSATLGIAQAGATLEGAVYHISSRSTPGWEATGATSAEGVVIFENIPLGTIDVRELKAPVGYLLDERVHTYEITPQGQNEAGIIELIPEADFVEHPLTFDIEISKFLDARDDQGSKLERPGVGISFDIISGTTNETVGTITTDHDGHATTAGQWFGAGDHHEHIHGALPYDQAGYTVRERAETVPEGFAPVSDWTIPADQMVNGATLRYTVGNRARASRLQIIKTDAETGKTVPLAGFSFQILDFEGNPIVQKAWYPSPSHLDTFTTGDDGTVTLPGLLQAGSYKLREIAAPAPYVVTIEELPFTVEGEDQGDPFVVIRVANDRAYGRLHILKTPQNSDEPLAGARFDIAAAQDIVLPDGTVIATEGQVMDHIETDQDGRAESRPLPLGGHTTQFHLIERKAPLGYVMQAEPILIEFTWHDRDTKEVVLEQVVANEPTKTELSKRDVSTENEVAGAELALFDAEGNEIASWTSTTEPHRIEALPPGTYTLVERMTPRTYDLANPVEFSILETEEIQTVVMHDAPLTISGEVDKQQEVARPLAQHVEAACEGGVPAQESEDGSYAYTIAFRNTSNSWTDECTVEDELLAVKEGRATLVAVTTPVTVGDADNKMNLWFQTNHSQSEDAVQASDANATLTDGVDNPWLSHPETKKTLGDDGRALDYTGWRLWKQDLPTDSSTTLFVSDLGLDPDEHVIGLRFEYGRVEKHFTTIGTDWNRPDRKRPHDDIKSAQSQRAHDAEAAEPARIQLKVTDSYTEGSPLENYVQLSLYRNGGGTGLEGHDEDHVIQRAVPKHTPLPQTGTTNLLPAIVTTATIGCVSVIQLLLHVRPRL</sequence>
<feature type="region of interest" description="Disordered" evidence="4">
    <location>
        <begin position="1031"/>
        <end position="1059"/>
    </location>
</feature>
<dbReference type="InterPro" id="IPR013783">
    <property type="entry name" value="Ig-like_fold"/>
</dbReference>
<dbReference type="EMBL" id="JAIMFO010000006">
    <property type="protein sequence ID" value="MBY4797819.1"/>
    <property type="molecule type" value="Genomic_DNA"/>
</dbReference>
<keyword evidence="8" id="KW-1185">Reference proteome</keyword>
<gene>
    <name evidence="7" type="ORF">K6V98_05555</name>
</gene>
<feature type="domain" description="SpaA-like prealbumin fold" evidence="6">
    <location>
        <begin position="234"/>
        <end position="298"/>
    </location>
</feature>
<name>A0ABS7MKC0_9ACTN</name>
<feature type="domain" description="SpaA-like prealbumin fold" evidence="6">
    <location>
        <begin position="646"/>
        <end position="745"/>
    </location>
</feature>
<keyword evidence="3" id="KW-0732">Signal</keyword>
<dbReference type="Pfam" id="PF17802">
    <property type="entry name" value="SpaA"/>
    <property type="match status" value="5"/>
</dbReference>
<dbReference type="Proteomes" id="UP000700908">
    <property type="component" value="Unassembled WGS sequence"/>
</dbReference>
<feature type="domain" description="SpaA-like prealbumin fold" evidence="6">
    <location>
        <begin position="537"/>
        <end position="628"/>
    </location>
</feature>
<keyword evidence="5" id="KW-0472">Membrane</keyword>
<feature type="compositionally biased region" description="Basic and acidic residues" evidence="4">
    <location>
        <begin position="1034"/>
        <end position="1057"/>
    </location>
</feature>
<keyword evidence="5" id="KW-1133">Transmembrane helix</keyword>
<proteinExistence type="inferred from homology"/>
<dbReference type="InterPro" id="IPR041033">
    <property type="entry name" value="SpaA_PFL_dom_1"/>
</dbReference>
<dbReference type="Gene3D" id="2.60.40.10">
    <property type="entry name" value="Immunoglobulins"/>
    <property type="match status" value="5"/>
</dbReference>
<evidence type="ECO:0000259" key="6">
    <source>
        <dbReference type="Pfam" id="PF17802"/>
    </source>
</evidence>
<evidence type="ECO:0000256" key="3">
    <source>
        <dbReference type="ARBA" id="ARBA00022729"/>
    </source>
</evidence>
<evidence type="ECO:0000313" key="7">
    <source>
        <dbReference type="EMBL" id="MBY4797819.1"/>
    </source>
</evidence>
<feature type="transmembrane region" description="Helical" evidence="5">
    <location>
        <begin position="1122"/>
        <end position="1142"/>
    </location>
</feature>